<accession>A0A1C1CQK4</accession>
<dbReference type="eggNOG" id="ENOG502QQ2D">
    <property type="taxonomic scope" value="Eukaryota"/>
</dbReference>
<feature type="region of interest" description="Disordered" evidence="1">
    <location>
        <begin position="131"/>
        <end position="235"/>
    </location>
</feature>
<feature type="region of interest" description="Disordered" evidence="1">
    <location>
        <begin position="303"/>
        <end position="389"/>
    </location>
</feature>
<name>A0A1C1CQK4_9EURO</name>
<keyword evidence="3" id="KW-1185">Reference proteome</keyword>
<proteinExistence type="predicted"/>
<dbReference type="EMBL" id="LGRB01000010">
    <property type="protein sequence ID" value="OCT50765.1"/>
    <property type="molecule type" value="Genomic_DNA"/>
</dbReference>
<feature type="compositionally biased region" description="Pro residues" evidence="1">
    <location>
        <begin position="332"/>
        <end position="342"/>
    </location>
</feature>
<feature type="region of interest" description="Disordered" evidence="1">
    <location>
        <begin position="1"/>
        <end position="33"/>
    </location>
</feature>
<sequence length="468" mass="51307">MAARSASPTHAFDPTPALEHDPDHYSPLTQPRAMGSSFEFKGVRFSDPPSLPIQGRHSIATDVPLLPPIPSASQLPRHSFQKATSTPAVDITAYMEQCRLLNTQLRQSHESERKTWEIERSALKARIAELEQKLSRTREPKRRSSNDSSTASLPSFRSNSLPVAANGKPRQRISPEPTITEPPVWKGPEITPPVTRVFSHDEEGNHLPSISEDDALPALSKETSPSSAAPENVPVPIEQVDKTLDGITLKSAALTSSFDKEITSPQFASPARSPSPLPRKEDPMRLDVGTLLSPLDDKLKRHAGHTPMAFDGTLSSDSASAILTPKQEKPFAPAPTTRPPLRPSEDSDSYFSFSSARDDSRKENHQEEPPPVYDAHDDPALKGPLMLDPNAKTVESASFLNSLDARLIEEKKQQERAESKLAGAQEEPKTNDQPGESSTTDDEMPRLRMKNSMNFGSAWGGHDPGRML</sequence>
<evidence type="ECO:0000313" key="2">
    <source>
        <dbReference type="EMBL" id="OCT50765.1"/>
    </source>
</evidence>
<organism evidence="2 3">
    <name type="scientific">Cladophialophora carrionii</name>
    <dbReference type="NCBI Taxonomy" id="86049"/>
    <lineage>
        <taxon>Eukaryota</taxon>
        <taxon>Fungi</taxon>
        <taxon>Dikarya</taxon>
        <taxon>Ascomycota</taxon>
        <taxon>Pezizomycotina</taxon>
        <taxon>Eurotiomycetes</taxon>
        <taxon>Chaetothyriomycetidae</taxon>
        <taxon>Chaetothyriales</taxon>
        <taxon>Herpotrichiellaceae</taxon>
        <taxon>Cladophialophora</taxon>
    </lineage>
</organism>
<evidence type="ECO:0000256" key="1">
    <source>
        <dbReference type="SAM" id="MobiDB-lite"/>
    </source>
</evidence>
<feature type="compositionally biased region" description="Basic and acidic residues" evidence="1">
    <location>
        <begin position="410"/>
        <end position="419"/>
    </location>
</feature>
<feature type="compositionally biased region" description="Basic and acidic residues" evidence="1">
    <location>
        <begin position="356"/>
        <end position="380"/>
    </location>
</feature>
<evidence type="ECO:0000313" key="3">
    <source>
        <dbReference type="Proteomes" id="UP000094526"/>
    </source>
</evidence>
<gene>
    <name evidence="2" type="ORF">CLCR_07128</name>
</gene>
<reference evidence="3" key="1">
    <citation type="submission" date="2015-07" db="EMBL/GenBank/DDBJ databases">
        <authorList>
            <person name="Teixeira M.M."/>
            <person name="Souza R.C."/>
            <person name="Almeida L.G."/>
            <person name="Vicente V.A."/>
            <person name="de Hoog S."/>
            <person name="Bocca A.L."/>
            <person name="de Almeida S.R."/>
            <person name="Vasconcelos A.T."/>
            <person name="Felipe M.S."/>
        </authorList>
    </citation>
    <scope>NUCLEOTIDE SEQUENCE [LARGE SCALE GENOMIC DNA]</scope>
    <source>
        <strain evidence="3">KSF</strain>
    </source>
</reference>
<feature type="compositionally biased region" description="Basic and acidic residues" evidence="1">
    <location>
        <begin position="131"/>
        <end position="145"/>
    </location>
</feature>
<dbReference type="AlphaFoldDB" id="A0A1C1CQK4"/>
<dbReference type="Proteomes" id="UP000094526">
    <property type="component" value="Unassembled WGS sequence"/>
</dbReference>
<feature type="compositionally biased region" description="Polar residues" evidence="1">
    <location>
        <begin position="146"/>
        <end position="161"/>
    </location>
</feature>
<protein>
    <submittedName>
        <fullName evidence="2">Uncharacterized protein</fullName>
    </submittedName>
</protein>
<feature type="region of interest" description="Disordered" evidence="1">
    <location>
        <begin position="410"/>
        <end position="468"/>
    </location>
</feature>
<dbReference type="VEuPathDB" id="FungiDB:CLCR_07128"/>
<dbReference type="VEuPathDB" id="FungiDB:G647_05258"/>
<dbReference type="OrthoDB" id="5427699at2759"/>
<comment type="caution">
    <text evidence="2">The sequence shown here is derived from an EMBL/GenBank/DDBJ whole genome shotgun (WGS) entry which is preliminary data.</text>
</comment>
<feature type="region of interest" description="Disordered" evidence="1">
    <location>
        <begin position="261"/>
        <end position="289"/>
    </location>
</feature>